<dbReference type="Proteomes" id="UP000248198">
    <property type="component" value="Unassembled WGS sequence"/>
</dbReference>
<keyword evidence="2" id="KW-1185">Reference proteome</keyword>
<organism evidence="1 2">
    <name type="scientific">Pedobacter nutrimenti</name>
    <dbReference type="NCBI Taxonomy" id="1241337"/>
    <lineage>
        <taxon>Bacteria</taxon>
        <taxon>Pseudomonadati</taxon>
        <taxon>Bacteroidota</taxon>
        <taxon>Sphingobacteriia</taxon>
        <taxon>Sphingobacteriales</taxon>
        <taxon>Sphingobacteriaceae</taxon>
        <taxon>Pedobacter</taxon>
    </lineage>
</organism>
<evidence type="ECO:0000313" key="1">
    <source>
        <dbReference type="EMBL" id="PYF72991.1"/>
    </source>
</evidence>
<dbReference type="AlphaFoldDB" id="A0A318UBK2"/>
<proteinExistence type="predicted"/>
<evidence type="ECO:0000313" key="2">
    <source>
        <dbReference type="Proteomes" id="UP000248198"/>
    </source>
</evidence>
<gene>
    <name evidence="1" type="ORF">B0O44_105366</name>
</gene>
<dbReference type="EMBL" id="QKLU01000005">
    <property type="protein sequence ID" value="PYF72991.1"/>
    <property type="molecule type" value="Genomic_DNA"/>
</dbReference>
<protein>
    <submittedName>
        <fullName evidence="1">Uncharacterized protein</fullName>
    </submittedName>
</protein>
<reference evidence="1 2" key="1">
    <citation type="submission" date="2018-06" db="EMBL/GenBank/DDBJ databases">
        <title>Genomic Encyclopedia of Archaeal and Bacterial Type Strains, Phase II (KMG-II): from individual species to whole genera.</title>
        <authorList>
            <person name="Goeker M."/>
        </authorList>
    </citation>
    <scope>NUCLEOTIDE SEQUENCE [LARGE SCALE GENOMIC DNA]</scope>
    <source>
        <strain evidence="1 2">DSM 27372</strain>
    </source>
</reference>
<comment type="caution">
    <text evidence="1">The sequence shown here is derived from an EMBL/GenBank/DDBJ whole genome shotgun (WGS) entry which is preliminary data.</text>
</comment>
<sequence length="47" mass="5396">MDIKLALYDLGEGIMDDLLENIFRSFCIGRWTGKLTQITSKYNNIAN</sequence>
<accession>A0A318UBK2</accession>
<dbReference type="SUPFAM" id="SSF116878">
    <property type="entry name" value="TrmE connector domain"/>
    <property type="match status" value="1"/>
</dbReference>
<name>A0A318UBK2_9SPHI</name>